<dbReference type="GO" id="GO:0005886">
    <property type="term" value="C:plasma membrane"/>
    <property type="evidence" value="ECO:0007669"/>
    <property type="project" value="UniProtKB-SubCell"/>
</dbReference>
<dbReference type="FunFam" id="3.80.10.10:FF:000299">
    <property type="entry name" value="Piriformospora indica-insensitive protein 2"/>
    <property type="match status" value="1"/>
</dbReference>
<evidence type="ECO:0000256" key="2">
    <source>
        <dbReference type="ARBA" id="ARBA00022475"/>
    </source>
</evidence>
<feature type="transmembrane region" description="Helical" evidence="8">
    <location>
        <begin position="327"/>
        <end position="346"/>
    </location>
</feature>
<feature type="signal peptide" evidence="9">
    <location>
        <begin position="1"/>
        <end position="32"/>
    </location>
</feature>
<dbReference type="OrthoDB" id="26095at2759"/>
<keyword evidence="8" id="KW-0812">Transmembrane</keyword>
<evidence type="ECO:0000256" key="5">
    <source>
        <dbReference type="ARBA" id="ARBA00022737"/>
    </source>
</evidence>
<evidence type="ECO:0000256" key="4">
    <source>
        <dbReference type="ARBA" id="ARBA00022729"/>
    </source>
</evidence>
<dbReference type="InterPro" id="IPR051848">
    <property type="entry name" value="PGIP"/>
</dbReference>
<dbReference type="Gene3D" id="3.80.10.10">
    <property type="entry name" value="Ribonuclease Inhibitor"/>
    <property type="match status" value="1"/>
</dbReference>
<evidence type="ECO:0000256" key="8">
    <source>
        <dbReference type="SAM" id="Phobius"/>
    </source>
</evidence>
<dbReference type="Pfam" id="PF00560">
    <property type="entry name" value="LRR_1"/>
    <property type="match status" value="2"/>
</dbReference>
<reference evidence="11 12" key="1">
    <citation type="journal article" date="2018" name="Genome Biol. Evol.">
        <title>Multiple Roots of Fruiting Body Formation in Amoebozoa.</title>
        <authorList>
            <person name="Hillmann F."/>
            <person name="Forbes G."/>
            <person name="Novohradska S."/>
            <person name="Ferling I."/>
            <person name="Riege K."/>
            <person name="Groth M."/>
            <person name="Westermann M."/>
            <person name="Marz M."/>
            <person name="Spaller T."/>
            <person name="Winckler T."/>
            <person name="Schaap P."/>
            <person name="Glockner G."/>
        </authorList>
    </citation>
    <scope>NUCLEOTIDE SEQUENCE [LARGE SCALE GENOMIC DNA]</scope>
    <source>
        <strain evidence="11 12">Jena</strain>
    </source>
</reference>
<feature type="chain" id="PRO_5015135605" evidence="9">
    <location>
        <begin position="33"/>
        <end position="379"/>
    </location>
</feature>
<keyword evidence="12" id="KW-1185">Reference proteome</keyword>
<evidence type="ECO:0000313" key="12">
    <source>
        <dbReference type="Proteomes" id="UP000241769"/>
    </source>
</evidence>
<dbReference type="STRING" id="1890364.A0A2P6N506"/>
<comment type="caution">
    <text evidence="11">The sequence shown here is derived from an EMBL/GenBank/DDBJ whole genome shotgun (WGS) entry which is preliminary data.</text>
</comment>
<dbReference type="EMBL" id="MDYQ01000200">
    <property type="protein sequence ID" value="PRP79031.1"/>
    <property type="molecule type" value="Genomic_DNA"/>
</dbReference>
<dbReference type="InterPro" id="IPR001611">
    <property type="entry name" value="Leu-rich_rpt"/>
</dbReference>
<feature type="domain" description="Leucine-rich repeat-containing N-terminal plant-type" evidence="10">
    <location>
        <begin position="37"/>
        <end position="77"/>
    </location>
</feature>
<evidence type="ECO:0000256" key="9">
    <source>
        <dbReference type="SAM" id="SignalP"/>
    </source>
</evidence>
<gene>
    <name evidence="11" type="ORF">PROFUN_13192</name>
</gene>
<dbReference type="AlphaFoldDB" id="A0A2P6N506"/>
<keyword evidence="4 9" id="KW-0732">Signal</keyword>
<keyword evidence="8" id="KW-1133">Transmembrane helix</keyword>
<dbReference type="Pfam" id="PF08263">
    <property type="entry name" value="LRRNT_2"/>
    <property type="match status" value="1"/>
</dbReference>
<dbReference type="InParanoid" id="A0A2P6N506"/>
<sequence>MVPKEVHEDFGRSMKWIVLALCLLFHVSPMDGQRLAESEKNTLLSLYESTGGSSWANQTGWSSPNSDPCTWFGVTCNGIPSIASLHLNGNNLTGQLPPSLVNLTAMTLLDLRFNALQGQIPTFSNTSQLSQLILWGNNFTDGLSNLCVLSQVQIITLRSNSFSGSIPDCLCGLTSLLSLDISTNFLTGNLPLCLGALSGLIKLDLSTNMLMGEIPSSFSGLTNVETLNLGSNTFVGSVPVALTSLTSLSTLSLSSNSLTGTLPSFENSTSLEYFVVASNSLSFVLGQAPPAVGTCDLSGNLNFYCGEIPEWVLSTCGGVCVDKTSPYILVGVIFVYSAIFLVILFFSDPIERFFARFGSSQVDFVRGLFGRRKSNKRRQ</sequence>
<protein>
    <submittedName>
        <fullName evidence="11">RHS repeat-associated core domain-containing protein</fullName>
    </submittedName>
</protein>
<accession>A0A2P6N506</accession>
<evidence type="ECO:0000256" key="3">
    <source>
        <dbReference type="ARBA" id="ARBA00022614"/>
    </source>
</evidence>
<dbReference type="InterPro" id="IPR032675">
    <property type="entry name" value="LRR_dom_sf"/>
</dbReference>
<comment type="subcellular location">
    <subcellularLocation>
        <location evidence="1">Cell membrane</location>
    </subcellularLocation>
</comment>
<keyword evidence="5" id="KW-0677">Repeat</keyword>
<dbReference type="InterPro" id="IPR013210">
    <property type="entry name" value="LRR_N_plant-typ"/>
</dbReference>
<name>A0A2P6N506_9EUKA</name>
<organism evidence="11 12">
    <name type="scientific">Planoprotostelium fungivorum</name>
    <dbReference type="NCBI Taxonomy" id="1890364"/>
    <lineage>
        <taxon>Eukaryota</taxon>
        <taxon>Amoebozoa</taxon>
        <taxon>Evosea</taxon>
        <taxon>Variosea</taxon>
        <taxon>Cavosteliida</taxon>
        <taxon>Cavosteliaceae</taxon>
        <taxon>Planoprotostelium</taxon>
    </lineage>
</organism>
<evidence type="ECO:0000256" key="6">
    <source>
        <dbReference type="ARBA" id="ARBA00023136"/>
    </source>
</evidence>
<keyword evidence="6 8" id="KW-0472">Membrane</keyword>
<comment type="similarity">
    <text evidence="7">Belongs to the polygalacturonase-inhibiting protein family.</text>
</comment>
<proteinExistence type="inferred from homology"/>
<evidence type="ECO:0000256" key="1">
    <source>
        <dbReference type="ARBA" id="ARBA00004236"/>
    </source>
</evidence>
<evidence type="ECO:0000256" key="7">
    <source>
        <dbReference type="ARBA" id="ARBA00038043"/>
    </source>
</evidence>
<keyword evidence="3" id="KW-0433">Leucine-rich repeat</keyword>
<dbReference type="Pfam" id="PF13855">
    <property type="entry name" value="LRR_8"/>
    <property type="match status" value="1"/>
</dbReference>
<evidence type="ECO:0000259" key="10">
    <source>
        <dbReference type="Pfam" id="PF08263"/>
    </source>
</evidence>
<evidence type="ECO:0000313" key="11">
    <source>
        <dbReference type="EMBL" id="PRP79031.1"/>
    </source>
</evidence>
<dbReference type="Proteomes" id="UP000241769">
    <property type="component" value="Unassembled WGS sequence"/>
</dbReference>
<dbReference type="SUPFAM" id="SSF52058">
    <property type="entry name" value="L domain-like"/>
    <property type="match status" value="1"/>
</dbReference>
<keyword evidence="2" id="KW-1003">Cell membrane</keyword>
<dbReference type="PANTHER" id="PTHR48059:SF30">
    <property type="entry name" value="OS06G0587000 PROTEIN"/>
    <property type="match status" value="1"/>
</dbReference>
<dbReference type="PANTHER" id="PTHR48059">
    <property type="entry name" value="POLYGALACTURONASE INHIBITOR 1"/>
    <property type="match status" value="1"/>
</dbReference>